<dbReference type="Proteomes" id="UP001057402">
    <property type="component" value="Chromosome 7"/>
</dbReference>
<name>A0ACB9NWB1_9MYRT</name>
<keyword evidence="2" id="KW-1185">Reference proteome</keyword>
<evidence type="ECO:0000313" key="2">
    <source>
        <dbReference type="Proteomes" id="UP001057402"/>
    </source>
</evidence>
<gene>
    <name evidence="1" type="ORF">MLD38_025436</name>
</gene>
<proteinExistence type="predicted"/>
<organism evidence="1 2">
    <name type="scientific">Melastoma candidum</name>
    <dbReference type="NCBI Taxonomy" id="119954"/>
    <lineage>
        <taxon>Eukaryota</taxon>
        <taxon>Viridiplantae</taxon>
        <taxon>Streptophyta</taxon>
        <taxon>Embryophyta</taxon>
        <taxon>Tracheophyta</taxon>
        <taxon>Spermatophyta</taxon>
        <taxon>Magnoliopsida</taxon>
        <taxon>eudicotyledons</taxon>
        <taxon>Gunneridae</taxon>
        <taxon>Pentapetalae</taxon>
        <taxon>rosids</taxon>
        <taxon>malvids</taxon>
        <taxon>Myrtales</taxon>
        <taxon>Melastomataceae</taxon>
        <taxon>Melastomatoideae</taxon>
        <taxon>Melastomateae</taxon>
        <taxon>Melastoma</taxon>
    </lineage>
</organism>
<dbReference type="EMBL" id="CM042886">
    <property type="protein sequence ID" value="KAI4340620.1"/>
    <property type="molecule type" value="Genomic_DNA"/>
</dbReference>
<reference evidence="2" key="1">
    <citation type="journal article" date="2023" name="Front. Plant Sci.">
        <title>Chromosomal-level genome assembly of Melastoma candidum provides insights into trichome evolution.</title>
        <authorList>
            <person name="Zhong Y."/>
            <person name="Wu W."/>
            <person name="Sun C."/>
            <person name="Zou P."/>
            <person name="Liu Y."/>
            <person name="Dai S."/>
            <person name="Zhou R."/>
        </authorList>
    </citation>
    <scope>NUCLEOTIDE SEQUENCE [LARGE SCALE GENOMIC DNA]</scope>
</reference>
<protein>
    <submittedName>
        <fullName evidence="1">Uncharacterized protein</fullName>
    </submittedName>
</protein>
<evidence type="ECO:0000313" key="1">
    <source>
        <dbReference type="EMBL" id="KAI4340620.1"/>
    </source>
</evidence>
<sequence length="237" mass="25725">MVSALTRVMDVPQPVFTESTRGSSSVVKQEEGPSPGLQSSDNQSQNQGTQSIATEGDNARRRHFRGVRQRPWGKWAAEIRDPNKAARVWLGTFDTAEDAAIAYDNAALKFKGSKAKLNFPERIQGSAMVNHPRPPHQPGPGTTVYSSGFSISGVPHGYPETTMATQSWPKEYSSGYPDWSQYAHLLSSSSPKEASMLTFSLFHGTSPSVSSSSTTTTSSSSSKQRKPKREGDDMPKG</sequence>
<accession>A0ACB9NWB1</accession>
<comment type="caution">
    <text evidence="1">The sequence shown here is derived from an EMBL/GenBank/DDBJ whole genome shotgun (WGS) entry which is preliminary data.</text>
</comment>